<feature type="transmembrane region" description="Helical" evidence="1">
    <location>
        <begin position="364"/>
        <end position="385"/>
    </location>
</feature>
<accession>A0AAQ3QVN9</accession>
<feature type="transmembrane region" description="Helical" evidence="1">
    <location>
        <begin position="328"/>
        <end position="348"/>
    </location>
</feature>
<feature type="transmembrane region" description="Helical" evidence="1">
    <location>
        <begin position="43"/>
        <end position="61"/>
    </location>
</feature>
<name>A0AAQ3QVN9_9BACT</name>
<feature type="transmembrane region" description="Helical" evidence="1">
    <location>
        <begin position="249"/>
        <end position="273"/>
    </location>
</feature>
<keyword evidence="1" id="KW-0812">Transmembrane</keyword>
<sequence>MNDSSPALPPALSTVPSTTLPRAGIGLLAAVVIGDWLFWGHLFGINFGLYILVLVGLVYLNRPDYRVSKFDWCFVGLLIIAAIQTGLRSSLSNSLVLVALLLVVSAHTFYGQLSPVWARWIQGMLGAFKFAVSIAQFFRLLKKSTANAPRINEKLHRVWSVSWLALVLVVLFALILKSGNALLAERLEGMFDAFLEFFLGLTLPSPMHILFWILLSILALVLMLPGRIEFKSKRWFSEFPEIPVSAENCSLAVIRSIIALVAVNILFLLTNSLDVSHLWFSQSLPAGIGFSQYVHEGVGSLNLAVVLSAIVLTLVFQQGGDVSKSKWIKLLALIWIIQNLFLVLGVYLRLKLYIDAHWLTPKRVYVGIFLLLVVTGYILLGWHIFKSRSVKRLLFRNAFAVCALFYLIQLVNVPALVADYNFAQWKQTPEHFIGRDFQPVLGLEVVPLMIKVADSGLENASVDEARAILDEIYFLERRQMRKSSWQSWEYREAKIRRMLFQYHENSRAKALQ</sequence>
<keyword evidence="1" id="KW-1133">Transmembrane helix</keyword>
<protein>
    <submittedName>
        <fullName evidence="2">DUF4173 domain-containing protein</fullName>
    </submittedName>
</protein>
<feature type="transmembrane region" description="Helical" evidence="1">
    <location>
        <begin position="209"/>
        <end position="228"/>
    </location>
</feature>
<dbReference type="InterPro" id="IPR025291">
    <property type="entry name" value="DUF4153"/>
</dbReference>
<feature type="transmembrane region" description="Helical" evidence="1">
    <location>
        <begin position="293"/>
        <end position="316"/>
    </location>
</feature>
<proteinExistence type="predicted"/>
<dbReference type="Pfam" id="PF13687">
    <property type="entry name" value="DUF4153"/>
    <property type="match status" value="1"/>
</dbReference>
<dbReference type="AlphaFoldDB" id="A0AAQ3QVN9"/>
<reference evidence="2 3" key="1">
    <citation type="submission" date="2023-10" db="EMBL/GenBank/DDBJ databases">
        <title>Rubellicoccus peritrichatus gen. nov., sp. nov., isolated from an algae of coral reef tank.</title>
        <authorList>
            <person name="Luo J."/>
        </authorList>
    </citation>
    <scope>NUCLEOTIDE SEQUENCE [LARGE SCALE GENOMIC DNA]</scope>
    <source>
        <strain evidence="2 3">CR14</strain>
    </source>
</reference>
<keyword evidence="3" id="KW-1185">Reference proteome</keyword>
<feature type="transmembrane region" description="Helical" evidence="1">
    <location>
        <begin position="117"/>
        <end position="138"/>
    </location>
</feature>
<feature type="transmembrane region" description="Helical" evidence="1">
    <location>
        <begin position="397"/>
        <end position="417"/>
    </location>
</feature>
<organism evidence="2 3">
    <name type="scientific">Rubellicoccus peritrichatus</name>
    <dbReference type="NCBI Taxonomy" id="3080537"/>
    <lineage>
        <taxon>Bacteria</taxon>
        <taxon>Pseudomonadati</taxon>
        <taxon>Verrucomicrobiota</taxon>
        <taxon>Opitutia</taxon>
        <taxon>Puniceicoccales</taxon>
        <taxon>Cerasicoccaceae</taxon>
        <taxon>Rubellicoccus</taxon>
    </lineage>
</organism>
<evidence type="ECO:0000256" key="1">
    <source>
        <dbReference type="SAM" id="Phobius"/>
    </source>
</evidence>
<dbReference type="KEGG" id="puo:RZN69_01895"/>
<keyword evidence="1" id="KW-0472">Membrane</keyword>
<gene>
    <name evidence="2" type="ORF">RZN69_01895</name>
</gene>
<dbReference type="Proteomes" id="UP001304300">
    <property type="component" value="Chromosome"/>
</dbReference>
<evidence type="ECO:0000313" key="3">
    <source>
        <dbReference type="Proteomes" id="UP001304300"/>
    </source>
</evidence>
<dbReference type="RefSeq" id="WP_317834307.1">
    <property type="nucleotide sequence ID" value="NZ_CP136920.1"/>
</dbReference>
<feature type="transmembrane region" description="Helical" evidence="1">
    <location>
        <begin position="158"/>
        <end position="176"/>
    </location>
</feature>
<evidence type="ECO:0000313" key="2">
    <source>
        <dbReference type="EMBL" id="WOO41823.1"/>
    </source>
</evidence>
<feature type="transmembrane region" description="Helical" evidence="1">
    <location>
        <begin position="94"/>
        <end position="111"/>
    </location>
</feature>
<dbReference type="EMBL" id="CP136920">
    <property type="protein sequence ID" value="WOO41823.1"/>
    <property type="molecule type" value="Genomic_DNA"/>
</dbReference>